<evidence type="ECO:0000256" key="2">
    <source>
        <dbReference type="ARBA" id="ARBA00011056"/>
    </source>
</evidence>
<keyword evidence="3" id="KW-0813">Transport</keyword>
<dbReference type="PANTHER" id="PTHR12960">
    <property type="entry name" value="GLE-1-RELATED"/>
    <property type="match status" value="1"/>
</dbReference>
<dbReference type="InterPro" id="IPR038506">
    <property type="entry name" value="GLE1-like_sf"/>
</dbReference>
<name>A0A915JVF7_ROMCU</name>
<dbReference type="GO" id="GO:0005737">
    <property type="term" value="C:cytoplasm"/>
    <property type="evidence" value="ECO:0007669"/>
    <property type="project" value="TreeGrafter"/>
</dbReference>
<keyword evidence="6" id="KW-0811">Translocation</keyword>
<dbReference type="GO" id="GO:0016973">
    <property type="term" value="P:poly(A)+ mRNA export from nucleus"/>
    <property type="evidence" value="ECO:0007669"/>
    <property type="project" value="InterPro"/>
</dbReference>
<accession>A0A915JVF7</accession>
<dbReference type="Pfam" id="PF07817">
    <property type="entry name" value="GLE1"/>
    <property type="match status" value="1"/>
</dbReference>
<dbReference type="GO" id="GO:0031369">
    <property type="term" value="F:translation initiation factor binding"/>
    <property type="evidence" value="ECO:0007669"/>
    <property type="project" value="TreeGrafter"/>
</dbReference>
<evidence type="ECO:0000256" key="4">
    <source>
        <dbReference type="ARBA" id="ARBA00022816"/>
    </source>
</evidence>
<dbReference type="OMA" id="NRHENET"/>
<evidence type="ECO:0000313" key="13">
    <source>
        <dbReference type="Proteomes" id="UP000887565"/>
    </source>
</evidence>
<dbReference type="InterPro" id="IPR012476">
    <property type="entry name" value="GLE1"/>
</dbReference>
<evidence type="ECO:0000256" key="12">
    <source>
        <dbReference type="ARBA" id="ARBA00030897"/>
    </source>
</evidence>
<keyword evidence="8" id="KW-0539">Nucleus</keyword>
<comment type="similarity">
    <text evidence="2">Belongs to the GLE1 family.</text>
</comment>
<evidence type="ECO:0000256" key="6">
    <source>
        <dbReference type="ARBA" id="ARBA00023010"/>
    </source>
</evidence>
<reference evidence="14" key="1">
    <citation type="submission" date="2022-11" db="UniProtKB">
        <authorList>
            <consortium name="WormBaseParasite"/>
        </authorList>
    </citation>
    <scope>IDENTIFICATION</scope>
</reference>
<dbReference type="Proteomes" id="UP000887565">
    <property type="component" value="Unplaced"/>
</dbReference>
<dbReference type="GO" id="GO:0000822">
    <property type="term" value="F:inositol hexakisphosphate binding"/>
    <property type="evidence" value="ECO:0007669"/>
    <property type="project" value="TreeGrafter"/>
</dbReference>
<evidence type="ECO:0000256" key="7">
    <source>
        <dbReference type="ARBA" id="ARBA00023132"/>
    </source>
</evidence>
<dbReference type="PANTHER" id="PTHR12960:SF0">
    <property type="entry name" value="MRNA EXPORT FACTOR GLE1"/>
    <property type="match status" value="1"/>
</dbReference>
<dbReference type="Gene3D" id="1.25.40.510">
    <property type="entry name" value="GLE1-like"/>
    <property type="match status" value="1"/>
</dbReference>
<evidence type="ECO:0000256" key="8">
    <source>
        <dbReference type="ARBA" id="ARBA00023242"/>
    </source>
</evidence>
<evidence type="ECO:0000256" key="10">
    <source>
        <dbReference type="ARBA" id="ARBA00026227"/>
    </source>
</evidence>
<dbReference type="GO" id="GO:0015031">
    <property type="term" value="P:protein transport"/>
    <property type="evidence" value="ECO:0007669"/>
    <property type="project" value="UniProtKB-KW"/>
</dbReference>
<evidence type="ECO:0000256" key="9">
    <source>
        <dbReference type="ARBA" id="ARBA00024680"/>
    </source>
</evidence>
<evidence type="ECO:0000256" key="1">
    <source>
        <dbReference type="ARBA" id="ARBA00004567"/>
    </source>
</evidence>
<proteinExistence type="inferred from homology"/>
<protein>
    <recommendedName>
        <fullName evidence="10">mRNA export factor GLE1</fullName>
    </recommendedName>
    <alternativeName>
        <fullName evidence="12">GLE1 RNA export mediator</fullName>
    </alternativeName>
    <alternativeName>
        <fullName evidence="11">Nucleoporin GLE1</fullName>
    </alternativeName>
</protein>
<evidence type="ECO:0000313" key="14">
    <source>
        <dbReference type="WBParaSite" id="nRc.2.0.1.t29752-RA"/>
    </source>
</evidence>
<dbReference type="GO" id="GO:0005543">
    <property type="term" value="F:phospholipid binding"/>
    <property type="evidence" value="ECO:0007669"/>
    <property type="project" value="TreeGrafter"/>
</dbReference>
<comment type="subcellular location">
    <subcellularLocation>
        <location evidence="1">Nucleus</location>
        <location evidence="1">Nuclear pore complex</location>
    </subcellularLocation>
</comment>
<dbReference type="AlphaFoldDB" id="A0A915JVF7"/>
<keyword evidence="5" id="KW-0653">Protein transport</keyword>
<sequence length="452" mass="51756">NDNNYVIISPEKKYSEIPSAYQSPVLNDYIEKLTAHENYWADVMKERAYHSQQDLKLKYRLHMGSLVEKMEKLVKNKEQESFDDLSFALDHLTYTFEETMKSSDIQRLNSNLLQKARQILRADVKVPEIYADSVTPVAYKEFCDALKVLNDLESVVEEYIRQPSIKNSLVIITQSVTNLVNQVAGANFLPSFARMVKLLRGDQIEISRRYVCLRNNPAATSFCINFMCKRILQGVVNNLKQSDSPSSVYNFAAFCVGICSYFSEVQPILMAHLYLKCPMLIPMYVKTIENAGAGRKSLETIKDNIELTDEGRPKLTEQELQPIVAYAQFYATLFIVPPPQAKVSSFKIQTLWNLLQSIVKLPPRFQYTAIVLNEVLKTAGFILWPKFHSLFQDFLKTTRRDFVPKIENANCNFNVGAFVDLIRYLETGDFKKQPRGYLGASIWIPPPLPPPV</sequence>
<dbReference type="GO" id="GO:0044614">
    <property type="term" value="C:nuclear pore cytoplasmic filaments"/>
    <property type="evidence" value="ECO:0007669"/>
    <property type="project" value="TreeGrafter"/>
</dbReference>
<dbReference type="WBParaSite" id="nRc.2.0.1.t29752-RA">
    <property type="protein sequence ID" value="nRc.2.0.1.t29752-RA"/>
    <property type="gene ID" value="nRc.2.0.1.g29752"/>
</dbReference>
<evidence type="ECO:0000256" key="3">
    <source>
        <dbReference type="ARBA" id="ARBA00022448"/>
    </source>
</evidence>
<keyword evidence="13" id="KW-1185">Reference proteome</keyword>
<keyword evidence="7" id="KW-0906">Nuclear pore complex</keyword>
<organism evidence="13 14">
    <name type="scientific">Romanomermis culicivorax</name>
    <name type="common">Nematode worm</name>
    <dbReference type="NCBI Taxonomy" id="13658"/>
    <lineage>
        <taxon>Eukaryota</taxon>
        <taxon>Metazoa</taxon>
        <taxon>Ecdysozoa</taxon>
        <taxon>Nematoda</taxon>
        <taxon>Enoplea</taxon>
        <taxon>Dorylaimia</taxon>
        <taxon>Mermithida</taxon>
        <taxon>Mermithoidea</taxon>
        <taxon>Mermithidae</taxon>
        <taxon>Romanomermis</taxon>
    </lineage>
</organism>
<evidence type="ECO:0000256" key="11">
    <source>
        <dbReference type="ARBA" id="ARBA00029983"/>
    </source>
</evidence>
<keyword evidence="4" id="KW-0509">mRNA transport</keyword>
<evidence type="ECO:0000256" key="5">
    <source>
        <dbReference type="ARBA" id="ARBA00022927"/>
    </source>
</evidence>
<comment type="function">
    <text evidence="9">Required for the export of mRNAs containing poly(A) tails from the nucleus into the cytoplasm. May be involved in the terminal step of the mRNA transport through the nuclear pore complex (NPC).</text>
</comment>